<comment type="caution">
    <text evidence="2">The sequence shown here is derived from an EMBL/GenBank/DDBJ whole genome shotgun (WGS) entry which is preliminary data.</text>
</comment>
<keyword evidence="3" id="KW-1185">Reference proteome</keyword>
<evidence type="ECO:0000256" key="1">
    <source>
        <dbReference type="SAM" id="MobiDB-lite"/>
    </source>
</evidence>
<feature type="region of interest" description="Disordered" evidence="1">
    <location>
        <begin position="11"/>
        <end position="35"/>
    </location>
</feature>
<name>A0A5B7FU07_PORTR</name>
<proteinExistence type="predicted"/>
<protein>
    <submittedName>
        <fullName evidence="2">Uncharacterized protein</fullName>
    </submittedName>
</protein>
<feature type="compositionally biased region" description="Basic and acidic residues" evidence="1">
    <location>
        <begin position="60"/>
        <end position="73"/>
    </location>
</feature>
<dbReference type="AlphaFoldDB" id="A0A5B7FU07"/>
<feature type="region of interest" description="Disordered" evidence="1">
    <location>
        <begin position="54"/>
        <end position="74"/>
    </location>
</feature>
<dbReference type="EMBL" id="VSRR010008489">
    <property type="protein sequence ID" value="MPC48815.1"/>
    <property type="molecule type" value="Genomic_DNA"/>
</dbReference>
<organism evidence="2 3">
    <name type="scientific">Portunus trituberculatus</name>
    <name type="common">Swimming crab</name>
    <name type="synonym">Neptunus trituberculatus</name>
    <dbReference type="NCBI Taxonomy" id="210409"/>
    <lineage>
        <taxon>Eukaryota</taxon>
        <taxon>Metazoa</taxon>
        <taxon>Ecdysozoa</taxon>
        <taxon>Arthropoda</taxon>
        <taxon>Crustacea</taxon>
        <taxon>Multicrustacea</taxon>
        <taxon>Malacostraca</taxon>
        <taxon>Eumalacostraca</taxon>
        <taxon>Eucarida</taxon>
        <taxon>Decapoda</taxon>
        <taxon>Pleocyemata</taxon>
        <taxon>Brachyura</taxon>
        <taxon>Eubrachyura</taxon>
        <taxon>Portunoidea</taxon>
        <taxon>Portunidae</taxon>
        <taxon>Portuninae</taxon>
        <taxon>Portunus</taxon>
    </lineage>
</organism>
<dbReference type="Proteomes" id="UP000324222">
    <property type="component" value="Unassembled WGS sequence"/>
</dbReference>
<accession>A0A5B7FU07</accession>
<reference evidence="2 3" key="1">
    <citation type="submission" date="2019-05" db="EMBL/GenBank/DDBJ databases">
        <title>Another draft genome of Portunus trituberculatus and its Hox gene families provides insights of decapod evolution.</title>
        <authorList>
            <person name="Jeong J.-H."/>
            <person name="Song I."/>
            <person name="Kim S."/>
            <person name="Choi T."/>
            <person name="Kim D."/>
            <person name="Ryu S."/>
            <person name="Kim W."/>
        </authorList>
    </citation>
    <scope>NUCLEOTIDE SEQUENCE [LARGE SCALE GENOMIC DNA]</scope>
    <source>
        <tissue evidence="2">Muscle</tissue>
    </source>
</reference>
<feature type="compositionally biased region" description="Basic residues" evidence="1">
    <location>
        <begin position="25"/>
        <end position="34"/>
    </location>
</feature>
<evidence type="ECO:0000313" key="3">
    <source>
        <dbReference type="Proteomes" id="UP000324222"/>
    </source>
</evidence>
<gene>
    <name evidence="2" type="ORF">E2C01_042598</name>
</gene>
<evidence type="ECO:0000313" key="2">
    <source>
        <dbReference type="EMBL" id="MPC48815.1"/>
    </source>
</evidence>
<sequence>MGLQGVVQRAGCGRRGWRSRGPPHDHHRRLRSSRSSRLVRMLRGVPRRAYRGGEVGVSGVHERRGEKREDRRPSSICEGCGWGEKHCRREACNFSMPRRDRLSAKSRLEFPCTLSAWRAGIPLGVRRALRYHGYCLPRRRLYCPTL</sequence>